<dbReference type="Pfam" id="PF00140">
    <property type="entry name" value="Sigma70_r1_2"/>
    <property type="match status" value="1"/>
</dbReference>
<evidence type="ECO:0000256" key="6">
    <source>
        <dbReference type="ARBA" id="ARBA00023163"/>
    </source>
</evidence>
<evidence type="ECO:0000256" key="8">
    <source>
        <dbReference type="NCBIfam" id="TIGR02392"/>
    </source>
</evidence>
<feature type="domain" description="RNA polymerase sigma-70" evidence="9">
    <location>
        <begin position="88"/>
        <end position="101"/>
    </location>
</feature>
<comment type="similarity">
    <text evidence="7">Belongs to the sigma-70 factor family. RpoH subfamily.</text>
</comment>
<dbReference type="InterPro" id="IPR013325">
    <property type="entry name" value="RNA_pol_sigma_r2"/>
</dbReference>
<dbReference type="Pfam" id="PF04545">
    <property type="entry name" value="Sigma70_r4"/>
    <property type="match status" value="1"/>
</dbReference>
<dbReference type="OrthoDB" id="9809557at2"/>
<dbReference type="InterPro" id="IPR007630">
    <property type="entry name" value="RNA_pol_sigma70_r4"/>
</dbReference>
<feature type="domain" description="RNA polymerase sigma-70" evidence="10">
    <location>
        <begin position="279"/>
        <end position="305"/>
    </location>
</feature>
<keyword evidence="12" id="KW-1185">Reference proteome</keyword>
<evidence type="ECO:0000256" key="4">
    <source>
        <dbReference type="ARBA" id="ARBA00023082"/>
    </source>
</evidence>
<dbReference type="PANTHER" id="PTHR30376:SF3">
    <property type="entry name" value="RNA POLYMERASE SIGMA FACTOR RPOH"/>
    <property type="match status" value="1"/>
</dbReference>
<evidence type="ECO:0000256" key="5">
    <source>
        <dbReference type="ARBA" id="ARBA00023125"/>
    </source>
</evidence>
<dbReference type="GO" id="GO:0016987">
    <property type="term" value="F:sigma factor activity"/>
    <property type="evidence" value="ECO:0007669"/>
    <property type="project" value="UniProtKB-UniRule"/>
</dbReference>
<feature type="DNA-binding region" description="H-T-H motif" evidence="7">
    <location>
        <begin position="280"/>
        <end position="299"/>
    </location>
</feature>
<dbReference type="NCBIfam" id="TIGR02937">
    <property type="entry name" value="sigma70-ECF"/>
    <property type="match status" value="1"/>
</dbReference>
<dbReference type="SUPFAM" id="SSF88946">
    <property type="entry name" value="Sigma2 domain of RNA polymerase sigma factors"/>
    <property type="match status" value="1"/>
</dbReference>
<comment type="subcellular location">
    <subcellularLocation>
        <location evidence="7">Cytoplasm</location>
    </subcellularLocation>
</comment>
<dbReference type="GO" id="GO:0005737">
    <property type="term" value="C:cytoplasm"/>
    <property type="evidence" value="ECO:0007669"/>
    <property type="project" value="UniProtKB-SubCell"/>
</dbReference>
<keyword evidence="2 7" id="KW-0805">Transcription regulation</keyword>
<comment type="caution">
    <text evidence="11">The sequence shown here is derived from an EMBL/GenBank/DDBJ whole genome shotgun (WGS) entry which is preliminary data.</text>
</comment>
<dbReference type="InterPro" id="IPR009042">
    <property type="entry name" value="RNA_pol_sigma70_r1_2"/>
</dbReference>
<evidence type="ECO:0000256" key="7">
    <source>
        <dbReference type="HAMAP-Rule" id="MF_00961"/>
    </source>
</evidence>
<comment type="caution">
    <text evidence="7">Lacks conserved residue(s) required for the propagation of feature annotation.</text>
</comment>
<evidence type="ECO:0000313" key="11">
    <source>
        <dbReference type="EMBL" id="RMX05772.1"/>
    </source>
</evidence>
<dbReference type="InterPro" id="IPR012759">
    <property type="entry name" value="RNA_pol_sigma_RpoH_proteobac"/>
</dbReference>
<dbReference type="RefSeq" id="WP_122229359.1">
    <property type="nucleotide sequence ID" value="NZ_RDQO01000003.1"/>
</dbReference>
<dbReference type="SUPFAM" id="SSF88659">
    <property type="entry name" value="Sigma3 and sigma4 domains of RNA polymerase sigma factors"/>
    <property type="match status" value="1"/>
</dbReference>
<dbReference type="PRINTS" id="PR00046">
    <property type="entry name" value="SIGMA70FCT"/>
</dbReference>
<dbReference type="InterPro" id="IPR000943">
    <property type="entry name" value="RNA_pol_sigma70"/>
</dbReference>
<feature type="short sequence motif" description="Interaction with polymerase core subunit RpoC" evidence="7">
    <location>
        <begin position="88"/>
        <end position="91"/>
    </location>
</feature>
<keyword evidence="1 7" id="KW-0963">Cytoplasm</keyword>
<accession>A0A3M6QTH3</accession>
<evidence type="ECO:0000259" key="10">
    <source>
        <dbReference type="PROSITE" id="PS00716"/>
    </source>
</evidence>
<organism evidence="11 12">
    <name type="scientific">Corticibacter populi</name>
    <dbReference type="NCBI Taxonomy" id="1550736"/>
    <lineage>
        <taxon>Bacteria</taxon>
        <taxon>Pseudomonadati</taxon>
        <taxon>Pseudomonadota</taxon>
        <taxon>Betaproteobacteria</taxon>
        <taxon>Burkholderiales</taxon>
        <taxon>Comamonadaceae</taxon>
        <taxon>Corticibacter</taxon>
    </lineage>
</organism>
<dbReference type="EMBL" id="RDQO01000003">
    <property type="protein sequence ID" value="RMX05772.1"/>
    <property type="molecule type" value="Genomic_DNA"/>
</dbReference>
<dbReference type="InterPro" id="IPR036388">
    <property type="entry name" value="WH-like_DNA-bd_sf"/>
</dbReference>
<dbReference type="GO" id="GO:0003677">
    <property type="term" value="F:DNA binding"/>
    <property type="evidence" value="ECO:0007669"/>
    <property type="project" value="UniProtKB-UniRule"/>
</dbReference>
<dbReference type="InterPro" id="IPR050813">
    <property type="entry name" value="Sigma-70_Factor"/>
</dbReference>
<dbReference type="CDD" id="cd06171">
    <property type="entry name" value="Sigma70_r4"/>
    <property type="match status" value="1"/>
</dbReference>
<keyword evidence="4 7" id="KW-0731">Sigma factor</keyword>
<name>A0A3M6QTH3_9BURK</name>
<dbReference type="PANTHER" id="PTHR30376">
    <property type="entry name" value="SIGMA FACTOR RPOH HEAT SHOCK RELATED"/>
    <property type="match status" value="1"/>
</dbReference>
<dbReference type="PROSITE" id="PS00715">
    <property type="entry name" value="SIGMA70_1"/>
    <property type="match status" value="1"/>
</dbReference>
<comment type="function">
    <text evidence="7">Sigma factors are initiation factors that promote the attachment of RNA polymerase to specific initiation sites and are then released. This sigma factor is involved in regulation of expression of heat shock genes.</text>
</comment>
<reference evidence="11 12" key="1">
    <citation type="submission" date="2018-10" db="EMBL/GenBank/DDBJ databases">
        <title>Draft genome of Cortibacter populi DSM10536.</title>
        <authorList>
            <person name="Bernier A.-M."/>
            <person name="Bernard K."/>
        </authorList>
    </citation>
    <scope>NUCLEOTIDE SEQUENCE [LARGE SCALE GENOMIC DNA]</scope>
    <source>
        <strain evidence="11 12">DSM 105136</strain>
    </source>
</reference>
<dbReference type="FunFam" id="1.20.120.1810:FF:000001">
    <property type="entry name" value="RNA polymerase sigma factor RpoH"/>
    <property type="match status" value="1"/>
</dbReference>
<dbReference type="Pfam" id="PF04542">
    <property type="entry name" value="Sigma70_r2"/>
    <property type="match status" value="1"/>
</dbReference>
<keyword evidence="5 7" id="KW-0238">DNA-binding</keyword>
<keyword evidence="6 7" id="KW-0804">Transcription</keyword>
<feature type="region of interest" description="Sigma-70 factor domain-2" evidence="7">
    <location>
        <begin position="64"/>
        <end position="133"/>
    </location>
</feature>
<dbReference type="Gene3D" id="1.10.10.10">
    <property type="entry name" value="Winged helix-like DNA-binding domain superfamily/Winged helix DNA-binding domain"/>
    <property type="match status" value="1"/>
</dbReference>
<dbReference type="InterPro" id="IPR013324">
    <property type="entry name" value="RNA_pol_sigma_r3/r4-like"/>
</dbReference>
<dbReference type="GO" id="GO:0009408">
    <property type="term" value="P:response to heat"/>
    <property type="evidence" value="ECO:0007669"/>
    <property type="project" value="UniProtKB-UniRule"/>
</dbReference>
<dbReference type="InterPro" id="IPR014284">
    <property type="entry name" value="RNA_pol_sigma-70_dom"/>
</dbReference>
<dbReference type="InterPro" id="IPR007627">
    <property type="entry name" value="RNA_pol_sigma70_r2"/>
</dbReference>
<comment type="subunit">
    <text evidence="7">Interacts with the RNA polymerase core enzyme.</text>
</comment>
<proteinExistence type="inferred from homology"/>
<dbReference type="GO" id="GO:0006352">
    <property type="term" value="P:DNA-templated transcription initiation"/>
    <property type="evidence" value="ECO:0007669"/>
    <property type="project" value="UniProtKB-UniRule"/>
</dbReference>
<evidence type="ECO:0000313" key="12">
    <source>
        <dbReference type="Proteomes" id="UP000278006"/>
    </source>
</evidence>
<dbReference type="HAMAP" id="MF_00961">
    <property type="entry name" value="Sigma70_RpoH"/>
    <property type="match status" value="1"/>
</dbReference>
<dbReference type="Gene3D" id="1.20.120.1810">
    <property type="match status" value="1"/>
</dbReference>
<evidence type="ECO:0000259" key="9">
    <source>
        <dbReference type="PROSITE" id="PS00715"/>
    </source>
</evidence>
<keyword evidence="3 7" id="KW-0346">Stress response</keyword>
<sequence length="316" mass="35183">MTSTTQTTALAAATASQWPALPALGNLDAYISAVNRMPMLTPEEEQAYARRLRDHNDVEAAGRLVMSHLRVVVAVSRQYLGYGLPQGDLIQEGNIGLMKAVRRFDPDQGVRLVSYALHWIKAEIHEYILKNWRMVKVATTKAQRKLFFNLRSLKNELKAEHAMTDGESYRSALTDAEIDQMADQLKVKREEVIEMETRLAGGDVLLDPTPSDDDSAYLAPIAYLSDHSQEPTAVLESRERDALASTGIEKALDTLDDRSRRIVQERWLNVNDDGSGGMTLHELASEYGVSAERIRQIEAAAMKKMRKAMTAEPAAA</sequence>
<protein>
    <recommendedName>
        <fullName evidence="7 8">RNA polymerase sigma factor RpoH</fullName>
    </recommendedName>
    <alternativeName>
        <fullName evidence="7">RNA polymerase sigma-32 factor</fullName>
    </alternativeName>
</protein>
<evidence type="ECO:0000256" key="2">
    <source>
        <dbReference type="ARBA" id="ARBA00023015"/>
    </source>
</evidence>
<dbReference type="NCBIfam" id="NF005143">
    <property type="entry name" value="PRK06596.1"/>
    <property type="match status" value="1"/>
</dbReference>
<evidence type="ECO:0000256" key="1">
    <source>
        <dbReference type="ARBA" id="ARBA00022490"/>
    </source>
</evidence>
<dbReference type="AlphaFoldDB" id="A0A3M6QTH3"/>
<dbReference type="NCBIfam" id="TIGR02392">
    <property type="entry name" value="rpoH_proteo"/>
    <property type="match status" value="1"/>
</dbReference>
<evidence type="ECO:0000256" key="3">
    <source>
        <dbReference type="ARBA" id="ARBA00023016"/>
    </source>
</evidence>
<dbReference type="Proteomes" id="UP000278006">
    <property type="component" value="Unassembled WGS sequence"/>
</dbReference>
<dbReference type="PROSITE" id="PS00716">
    <property type="entry name" value="SIGMA70_2"/>
    <property type="match status" value="1"/>
</dbReference>
<gene>
    <name evidence="7 11" type="primary">rpoH</name>
    <name evidence="11" type="ORF">D8I35_11430</name>
</gene>